<protein>
    <submittedName>
        <fullName evidence="6">Uncharacterized protein</fullName>
    </submittedName>
</protein>
<evidence type="ECO:0000256" key="4">
    <source>
        <dbReference type="ARBA" id="ARBA00023136"/>
    </source>
</evidence>
<dbReference type="Pfam" id="PF02238">
    <property type="entry name" value="COX7a"/>
    <property type="match status" value="1"/>
</dbReference>
<feature type="transmembrane region" description="Helical" evidence="5">
    <location>
        <begin position="36"/>
        <end position="54"/>
    </location>
</feature>
<keyword evidence="3" id="KW-0496">Mitochondrion</keyword>
<dbReference type="AlphaFoldDB" id="A0A135T134"/>
<evidence type="ECO:0000256" key="3">
    <source>
        <dbReference type="ARBA" id="ARBA00023128"/>
    </source>
</evidence>
<evidence type="ECO:0000313" key="6">
    <source>
        <dbReference type="EMBL" id="KXH41859.1"/>
    </source>
</evidence>
<sequence length="88" mass="10302">MGIVDAKNKVPDLQKFYQAAYKDHTRVWKINPRSRWYMIPYVTLLWGSLGGMFVTCSEPHWDEYSHPAASFYGMGRKVLGYNTYFGKE</sequence>
<name>A0A135T134_9PEZI</name>
<dbReference type="OrthoDB" id="5511599at2759"/>
<dbReference type="EMBL" id="JEMN01001272">
    <property type="protein sequence ID" value="KXH41859.1"/>
    <property type="molecule type" value="Genomic_DNA"/>
</dbReference>
<keyword evidence="7" id="KW-1185">Reference proteome</keyword>
<evidence type="ECO:0000256" key="1">
    <source>
        <dbReference type="ARBA" id="ARBA00004273"/>
    </source>
</evidence>
<keyword evidence="4 5" id="KW-0472">Membrane</keyword>
<accession>A0A135T134</accession>
<organism evidence="6 7">
    <name type="scientific">Colletotrichum nymphaeae SA-01</name>
    <dbReference type="NCBI Taxonomy" id="1460502"/>
    <lineage>
        <taxon>Eukaryota</taxon>
        <taxon>Fungi</taxon>
        <taxon>Dikarya</taxon>
        <taxon>Ascomycota</taxon>
        <taxon>Pezizomycotina</taxon>
        <taxon>Sordariomycetes</taxon>
        <taxon>Hypocreomycetidae</taxon>
        <taxon>Glomerellales</taxon>
        <taxon>Glomerellaceae</taxon>
        <taxon>Colletotrichum</taxon>
        <taxon>Colletotrichum acutatum species complex</taxon>
    </lineage>
</organism>
<keyword evidence="5" id="KW-1133">Transmembrane helix</keyword>
<evidence type="ECO:0000256" key="5">
    <source>
        <dbReference type="SAM" id="Phobius"/>
    </source>
</evidence>
<dbReference type="GO" id="GO:0005743">
    <property type="term" value="C:mitochondrial inner membrane"/>
    <property type="evidence" value="ECO:0007669"/>
    <property type="project" value="UniProtKB-SubCell"/>
</dbReference>
<reference evidence="6 7" key="1">
    <citation type="submission" date="2014-02" db="EMBL/GenBank/DDBJ databases">
        <title>The genome sequence of Colletotrichum nymphaeae SA-01.</title>
        <authorList>
            <person name="Baroncelli R."/>
            <person name="Thon M.R."/>
        </authorList>
    </citation>
    <scope>NUCLEOTIDE SEQUENCE [LARGE SCALE GENOMIC DNA]</scope>
    <source>
        <strain evidence="6 7">SA-01</strain>
    </source>
</reference>
<dbReference type="Proteomes" id="UP000070054">
    <property type="component" value="Unassembled WGS sequence"/>
</dbReference>
<keyword evidence="2" id="KW-0999">Mitochondrion inner membrane</keyword>
<dbReference type="InterPro" id="IPR039297">
    <property type="entry name" value="COX7a"/>
</dbReference>
<evidence type="ECO:0000313" key="7">
    <source>
        <dbReference type="Proteomes" id="UP000070054"/>
    </source>
</evidence>
<proteinExistence type="predicted"/>
<comment type="subcellular location">
    <subcellularLocation>
        <location evidence="1">Mitochondrion inner membrane</location>
    </subcellularLocation>
</comment>
<keyword evidence="5" id="KW-0812">Transmembrane</keyword>
<evidence type="ECO:0000256" key="2">
    <source>
        <dbReference type="ARBA" id="ARBA00022792"/>
    </source>
</evidence>
<gene>
    <name evidence="6" type="ORF">CNYM01_11763</name>
</gene>
<comment type="caution">
    <text evidence="6">The sequence shown here is derived from an EMBL/GenBank/DDBJ whole genome shotgun (WGS) entry which is preliminary data.</text>
</comment>